<dbReference type="EMBL" id="BLAM01000179">
    <property type="protein sequence ID" value="GET06801.1"/>
    <property type="molecule type" value="Genomic_DNA"/>
</dbReference>
<accession>A0A6F9XNE9</accession>
<protein>
    <submittedName>
        <fullName evidence="1">Uncharacterized protein</fullName>
    </submittedName>
</protein>
<reference evidence="1" key="1">
    <citation type="submission" date="2019-10" db="EMBL/GenBank/DDBJ databases">
        <title>Lactobacillus agilis SY212 Whole Genome Sequencing Project.</title>
        <authorList>
            <person name="Suzuki S."/>
            <person name="Endo A."/>
            <person name="Maeno S."/>
            <person name="Shiwa Y."/>
            <person name="Matsutani M."/>
            <person name="Kajikawa A."/>
        </authorList>
    </citation>
    <scope>NUCLEOTIDE SEQUENCE</scope>
    <source>
        <strain evidence="1">SY212</strain>
    </source>
</reference>
<organism evidence="1">
    <name type="scientific">Ligilactobacillus agilis</name>
    <dbReference type="NCBI Taxonomy" id="1601"/>
    <lineage>
        <taxon>Bacteria</taxon>
        <taxon>Bacillati</taxon>
        <taxon>Bacillota</taxon>
        <taxon>Bacilli</taxon>
        <taxon>Lactobacillales</taxon>
        <taxon>Lactobacillaceae</taxon>
        <taxon>Ligilactobacillus</taxon>
    </lineage>
</organism>
<dbReference type="Proteomes" id="UP000494265">
    <property type="component" value="Unassembled WGS sequence"/>
</dbReference>
<name>A0A6F9XNE9_9LACO</name>
<evidence type="ECO:0000313" key="1">
    <source>
        <dbReference type="EMBL" id="GET06801.1"/>
    </source>
</evidence>
<gene>
    <name evidence="1" type="ORF">SY212_18310</name>
</gene>
<sequence length="52" mass="6126">MRCRWKVIVRGGGQGWEHLNLAEDQAEMIVESCPPDYFAYMLPMCMFDEWGK</sequence>
<comment type="caution">
    <text evidence="1">The sequence shown here is derived from an EMBL/GenBank/DDBJ whole genome shotgun (WGS) entry which is preliminary data.</text>
</comment>
<proteinExistence type="predicted"/>
<dbReference type="AlphaFoldDB" id="A0A6F9XNE9"/>